<accession>A0AAW1P6W6</accession>
<dbReference type="InterPro" id="IPR055124">
    <property type="entry name" value="PIN-like_DDX60"/>
</dbReference>
<comment type="caution">
    <text evidence="2">The sequence shown here is derived from an EMBL/GenBank/DDBJ whole genome shotgun (WGS) entry which is preliminary data.</text>
</comment>
<keyword evidence="3" id="KW-1185">Reference proteome</keyword>
<dbReference type="EMBL" id="JALJOR010000011">
    <property type="protein sequence ID" value="KAK9809006.1"/>
    <property type="molecule type" value="Genomic_DNA"/>
</dbReference>
<dbReference type="Proteomes" id="UP001489004">
    <property type="component" value="Unassembled WGS sequence"/>
</dbReference>
<evidence type="ECO:0000313" key="3">
    <source>
        <dbReference type="Proteomes" id="UP001489004"/>
    </source>
</evidence>
<gene>
    <name evidence="2" type="ORF">WJX72_007797</name>
</gene>
<dbReference type="AlphaFoldDB" id="A0AAW1P6W6"/>
<organism evidence="2 3">
    <name type="scientific">[Myrmecia] bisecta</name>
    <dbReference type="NCBI Taxonomy" id="41462"/>
    <lineage>
        <taxon>Eukaryota</taxon>
        <taxon>Viridiplantae</taxon>
        <taxon>Chlorophyta</taxon>
        <taxon>core chlorophytes</taxon>
        <taxon>Trebouxiophyceae</taxon>
        <taxon>Trebouxiales</taxon>
        <taxon>Trebouxiaceae</taxon>
        <taxon>Myrmecia</taxon>
    </lineage>
</organism>
<dbReference type="Pfam" id="PF23002">
    <property type="entry name" value="PIN-like_DDX60"/>
    <property type="match status" value="1"/>
</dbReference>
<evidence type="ECO:0000259" key="1">
    <source>
        <dbReference type="Pfam" id="PF23002"/>
    </source>
</evidence>
<sequence length="150" mass="16646">MPSSEAPADIGQAATAVADAYASLRPLYLSLLEDLGVSDWFVLDRDLLLLQLFSDPRLDPTQLETLQIVYLIDKFVKELQCCENARFKVVFFKCHEALWQKGDGQAGRQASANSKPANERGGVVCSGRPHVWRRNLANYSWRASLCSTAG</sequence>
<name>A0AAW1P6W6_9CHLO</name>
<reference evidence="2 3" key="1">
    <citation type="journal article" date="2024" name="Nat. Commun.">
        <title>Phylogenomics reveals the evolutionary origins of lichenization in chlorophyte algae.</title>
        <authorList>
            <person name="Puginier C."/>
            <person name="Libourel C."/>
            <person name="Otte J."/>
            <person name="Skaloud P."/>
            <person name="Haon M."/>
            <person name="Grisel S."/>
            <person name="Petersen M."/>
            <person name="Berrin J.G."/>
            <person name="Delaux P.M."/>
            <person name="Dal Grande F."/>
            <person name="Keller J."/>
        </authorList>
    </citation>
    <scope>NUCLEOTIDE SEQUENCE [LARGE SCALE GENOMIC DNA]</scope>
    <source>
        <strain evidence="2 3">SAG 2043</strain>
    </source>
</reference>
<evidence type="ECO:0000313" key="2">
    <source>
        <dbReference type="EMBL" id="KAK9809006.1"/>
    </source>
</evidence>
<proteinExistence type="predicted"/>
<protein>
    <recommendedName>
        <fullName evidence="1">ATP-dependent RNA helicase DDX60 PIN-like domain-containing protein</fullName>
    </recommendedName>
</protein>
<feature type="domain" description="ATP-dependent RNA helicase DDX60 PIN-like" evidence="1">
    <location>
        <begin position="28"/>
        <end position="100"/>
    </location>
</feature>